<dbReference type="eggNOG" id="COG5004">
    <property type="taxonomic scope" value="Bacteria"/>
</dbReference>
<evidence type="ECO:0000313" key="1">
    <source>
        <dbReference type="EMBL" id="KFD18330.1"/>
    </source>
</evidence>
<dbReference type="RefSeq" id="WP_029990111.1">
    <property type="nucleotide sequence ID" value="NZ_ATMJ01000016.1"/>
</dbReference>
<dbReference type="InterPro" id="IPR008861">
    <property type="entry name" value="GpX-like"/>
</dbReference>
<keyword evidence="2" id="KW-1185">Reference proteome</keyword>
<sequence>MPTTYLSRDGDMPDGICAAHYGAANPAFTLSQLLEANPGLAERGAVYPAGLVIVLPDITQPVSTGSLSLWD</sequence>
<gene>
    <name evidence="1" type="ORF">GTPT_2520</name>
</gene>
<dbReference type="Proteomes" id="UP000028602">
    <property type="component" value="Unassembled WGS sequence"/>
</dbReference>
<evidence type="ECO:0000313" key="2">
    <source>
        <dbReference type="Proteomes" id="UP000028602"/>
    </source>
</evidence>
<protein>
    <submittedName>
        <fullName evidence="1">Putative phage tail protein</fullName>
    </submittedName>
</protein>
<organism evidence="1 2">
    <name type="scientific">Tatumella ptyseos ATCC 33301</name>
    <dbReference type="NCBI Taxonomy" id="1005995"/>
    <lineage>
        <taxon>Bacteria</taxon>
        <taxon>Pseudomonadati</taxon>
        <taxon>Pseudomonadota</taxon>
        <taxon>Gammaproteobacteria</taxon>
        <taxon>Enterobacterales</taxon>
        <taxon>Erwiniaceae</taxon>
        <taxon>Tatumella</taxon>
    </lineage>
</organism>
<comment type="caution">
    <text evidence="1">The sequence shown here is derived from an EMBL/GenBank/DDBJ whole genome shotgun (WGS) entry which is preliminary data.</text>
</comment>
<dbReference type="AlphaFoldDB" id="A0A085JCY4"/>
<accession>A0A085JCY4</accession>
<name>A0A085JCY4_9GAMM</name>
<dbReference type="EMBL" id="JMPR01000038">
    <property type="protein sequence ID" value="KFD18330.1"/>
    <property type="molecule type" value="Genomic_DNA"/>
</dbReference>
<dbReference type="Pfam" id="PF05489">
    <property type="entry name" value="Phage_tail_X"/>
    <property type="match status" value="1"/>
</dbReference>
<reference evidence="1 2" key="1">
    <citation type="submission" date="2014-05" db="EMBL/GenBank/DDBJ databases">
        <title>ATOL: Assembling a taxonomically balanced genome-scale reconstruction of the evolutionary history of the Enterobacteriaceae.</title>
        <authorList>
            <person name="Plunkett G.III."/>
            <person name="Neeno-Eckwall E.C."/>
            <person name="Glasner J.D."/>
            <person name="Perna N.T."/>
        </authorList>
    </citation>
    <scope>NUCLEOTIDE SEQUENCE [LARGE SCALE GENOMIC DNA]</scope>
    <source>
        <strain evidence="1 2">ATCC 33301</strain>
    </source>
</reference>
<dbReference type="OrthoDB" id="8759063at2"/>
<proteinExistence type="predicted"/>